<dbReference type="GO" id="GO:0004656">
    <property type="term" value="F:procollagen-proline 4-dioxygenase activity"/>
    <property type="evidence" value="ECO:0007669"/>
    <property type="project" value="TreeGrafter"/>
</dbReference>
<dbReference type="InterPro" id="IPR006620">
    <property type="entry name" value="Pro_4_hyd_alph"/>
</dbReference>
<reference evidence="7 8" key="1">
    <citation type="journal article" date="2019" name="Mol. Biol. Evol.">
        <title>Blast fungal genomes show frequent chromosomal changes, gene gains and losses, and effector gene turnover.</title>
        <authorList>
            <person name="Gomez Luciano L.B."/>
            <person name="Jason Tsai I."/>
            <person name="Chuma I."/>
            <person name="Tosa Y."/>
            <person name="Chen Y.H."/>
            <person name="Li J.Y."/>
            <person name="Li M.Y."/>
            <person name="Jade Lu M.Y."/>
            <person name="Nakayashiki H."/>
            <person name="Li W.H."/>
        </authorList>
    </citation>
    <scope>NUCLEOTIDE SEQUENCE [LARGE SCALE GENOMIC DNA]</scope>
    <source>
        <strain evidence="7">MZ5-1-6</strain>
    </source>
</reference>
<organism evidence="7 8">
    <name type="scientific">Pyricularia oryzae</name>
    <name type="common">Rice blast fungus</name>
    <name type="synonym">Magnaporthe oryzae</name>
    <dbReference type="NCBI Taxonomy" id="318829"/>
    <lineage>
        <taxon>Eukaryota</taxon>
        <taxon>Fungi</taxon>
        <taxon>Dikarya</taxon>
        <taxon>Ascomycota</taxon>
        <taxon>Pezizomycotina</taxon>
        <taxon>Sordariomycetes</taxon>
        <taxon>Sordariomycetidae</taxon>
        <taxon>Magnaporthales</taxon>
        <taxon>Pyriculariaceae</taxon>
        <taxon>Pyricularia</taxon>
    </lineage>
</organism>
<evidence type="ECO:0000256" key="2">
    <source>
        <dbReference type="ARBA" id="ARBA00022723"/>
    </source>
</evidence>
<dbReference type="GO" id="GO:0005506">
    <property type="term" value="F:iron ion binding"/>
    <property type="evidence" value="ECO:0007669"/>
    <property type="project" value="InterPro"/>
</dbReference>
<keyword evidence="2" id="KW-0479">Metal-binding</keyword>
<proteinExistence type="predicted"/>
<sequence length="305" mass="33984">MLSLPQLVALCVAAMFAYDPVARLLGFGGQQQTMSSSQHGSPRSRHHHRPNLTEALHALEDVVNGTRVGVEGLRCEPDSLAVHVFSRQPLVLYVENFLSVDDRRHLLDISEPIYTPSTVTDDAGPRRDKSIRDSEVALVPRTDTVRCIEARARSLQGWRDETWIERLRVQRYHVGGHYGHHFDWMEPRMGYARVSSIMAWVGDGDGSLVGGGTEFPLLQRPSSDDRWCKFVIGCGGSDDAEKDQRRQGGVVFKPIVGNAVFWENFNPQAGPGGVVRGYEESWHAGLPVERGVKVGLNVWSYGRVD</sequence>
<name>A0A4P7NHV4_PYROR</name>
<gene>
    <name evidence="7" type="ORF">PoMZ_08515</name>
</gene>
<dbReference type="InterPro" id="IPR044862">
    <property type="entry name" value="Pro_4_hyd_alph_FE2OG_OXY"/>
</dbReference>
<dbReference type="PANTHER" id="PTHR10869:SF246">
    <property type="entry name" value="TRANSMEMBRANE PROLYL 4-HYDROXYLASE"/>
    <property type="match status" value="1"/>
</dbReference>
<accession>A0A4P7NHV4</accession>
<dbReference type="OMA" id="TVQCIEQ"/>
<dbReference type="PANTHER" id="PTHR10869">
    <property type="entry name" value="PROLYL 4-HYDROXYLASE ALPHA SUBUNIT"/>
    <property type="match status" value="1"/>
</dbReference>
<dbReference type="EMBL" id="CP034207">
    <property type="protein sequence ID" value="QBZ61564.1"/>
    <property type="molecule type" value="Genomic_DNA"/>
</dbReference>
<dbReference type="InterPro" id="IPR045054">
    <property type="entry name" value="P4HA-like"/>
</dbReference>
<evidence type="ECO:0000256" key="3">
    <source>
        <dbReference type="ARBA" id="ARBA00022964"/>
    </source>
</evidence>
<keyword evidence="3" id="KW-0223">Dioxygenase</keyword>
<evidence type="ECO:0000313" key="7">
    <source>
        <dbReference type="EMBL" id="QBZ61564.1"/>
    </source>
</evidence>
<dbReference type="AlphaFoldDB" id="A0A4P7NHV4"/>
<dbReference type="Gene3D" id="2.60.120.620">
    <property type="entry name" value="q2cbj1_9rhob like domain"/>
    <property type="match status" value="1"/>
</dbReference>
<evidence type="ECO:0000256" key="5">
    <source>
        <dbReference type="ARBA" id="ARBA00023004"/>
    </source>
</evidence>
<dbReference type="SMART" id="SM00702">
    <property type="entry name" value="P4Hc"/>
    <property type="match status" value="1"/>
</dbReference>
<protein>
    <recommendedName>
        <fullName evidence="6">Prolyl 4-hydroxylase alpha subunit domain-containing protein</fullName>
    </recommendedName>
</protein>
<dbReference type="Proteomes" id="UP000294847">
    <property type="component" value="Chromosome 4"/>
</dbReference>
<evidence type="ECO:0000313" key="8">
    <source>
        <dbReference type="Proteomes" id="UP000294847"/>
    </source>
</evidence>
<evidence type="ECO:0000256" key="4">
    <source>
        <dbReference type="ARBA" id="ARBA00023002"/>
    </source>
</evidence>
<evidence type="ECO:0000259" key="6">
    <source>
        <dbReference type="SMART" id="SM00702"/>
    </source>
</evidence>
<dbReference type="GO" id="GO:0005783">
    <property type="term" value="C:endoplasmic reticulum"/>
    <property type="evidence" value="ECO:0007669"/>
    <property type="project" value="TreeGrafter"/>
</dbReference>
<evidence type="ECO:0000256" key="1">
    <source>
        <dbReference type="ARBA" id="ARBA00001961"/>
    </source>
</evidence>
<dbReference type="Pfam" id="PF13640">
    <property type="entry name" value="2OG-FeII_Oxy_3"/>
    <property type="match status" value="1"/>
</dbReference>
<comment type="cofactor">
    <cofactor evidence="1">
        <name>L-ascorbate</name>
        <dbReference type="ChEBI" id="CHEBI:38290"/>
    </cofactor>
</comment>
<dbReference type="SMR" id="A0A4P7NHV4"/>
<keyword evidence="5" id="KW-0408">Iron</keyword>
<dbReference type="GO" id="GO:0031418">
    <property type="term" value="F:L-ascorbic acid binding"/>
    <property type="evidence" value="ECO:0007669"/>
    <property type="project" value="InterPro"/>
</dbReference>
<feature type="domain" description="Prolyl 4-hydroxylase alpha subunit" evidence="6">
    <location>
        <begin position="89"/>
        <end position="301"/>
    </location>
</feature>
<keyword evidence="4" id="KW-0560">Oxidoreductase</keyword>